<evidence type="ECO:0000256" key="6">
    <source>
        <dbReference type="ARBA" id="ARBA00023054"/>
    </source>
</evidence>
<keyword evidence="4" id="KW-0677">Repeat</keyword>
<evidence type="ECO:0000313" key="13">
    <source>
        <dbReference type="Proteomes" id="UP000243579"/>
    </source>
</evidence>
<comment type="subcellular location">
    <subcellularLocation>
        <location evidence="1">Cytoplasm</location>
        <location evidence="1">Cytoskeleton</location>
        <location evidence="1">Flagellum axoneme</location>
    </subcellularLocation>
</comment>
<reference evidence="12 13" key="1">
    <citation type="journal article" date="2014" name="Genome Biol. Evol.">
        <title>The secreted proteins of Achlya hypogyna and Thraustotheca clavata identify the ancestral oomycete secretome and reveal gene acquisitions by horizontal gene transfer.</title>
        <authorList>
            <person name="Misner I."/>
            <person name="Blouin N."/>
            <person name="Leonard G."/>
            <person name="Richards T.A."/>
            <person name="Lane C.E."/>
        </authorList>
    </citation>
    <scope>NUCLEOTIDE SEQUENCE [LARGE SCALE GENOMIC DNA]</scope>
    <source>
        <strain evidence="12 13">ATCC 48635</strain>
    </source>
</reference>
<accession>A0A1V9ZTF1</accession>
<evidence type="ECO:0000256" key="2">
    <source>
        <dbReference type="ARBA" id="ARBA00022490"/>
    </source>
</evidence>
<dbReference type="EMBL" id="JNBR01000010">
    <property type="protein sequence ID" value="OQS01302.1"/>
    <property type="molecule type" value="Genomic_DNA"/>
</dbReference>
<evidence type="ECO:0000256" key="7">
    <source>
        <dbReference type="ARBA" id="ARBA00023069"/>
    </source>
</evidence>
<keyword evidence="5" id="KW-0282">Flagellum</keyword>
<keyword evidence="13" id="KW-1185">Reference proteome</keyword>
<dbReference type="OrthoDB" id="266138at2759"/>
<keyword evidence="7" id="KW-0969">Cilium</keyword>
<dbReference type="Gene3D" id="3.80.10.10">
    <property type="entry name" value="Ribonuclease Inhibitor"/>
    <property type="match status" value="2"/>
</dbReference>
<dbReference type="InterPro" id="IPR001611">
    <property type="entry name" value="Leu-rich_rpt"/>
</dbReference>
<sequence length="516" mass="58052">MHRLGIRNAEVAVINDEMITASVVKDGVDILNENAVTAIEGGGTDVDFAKLQVLSLSFKNIFKIDNLFTLRNLTKLQLDNNVIQEIEGIGHLTSLTWLDLSFNNIAEIKGLDTLTKLHDLTLYNNNIAKLENLDALRELQVLSVGNNALASTEGLLYLKSLDKLRVLNLEGNPVCSDPEYRAFVLAHLDKLKYLDYSLVDMAEDELEEMKEVKAIEDAALAREADHAKYTQVLKDANVIVLETLLRDMFKEDTEISKIEVLPGLRNLIDDYTEKVKTATEDVKLLLLEKHGLIQRACDTFRAQYSKQSETTQCNSIAACERYRKTVKHLFKQAVADGDGDSSPVLGQAQEACEGLNTELLEHESLLIEFAQDAIAQLDSHIESIGNESRTVATDHFRAVEQLENNFFDAVTQLAANLLERMATEDGEDDDFLSDECRAILNDRDALNNAINGSHDIHIGKLLAQEDLMREQNIAKIHDIVKSAKDDEWARNRRREKHMADIAALREELSRTEDEFY</sequence>
<keyword evidence="6" id="KW-0175">Coiled coil</keyword>
<dbReference type="InterPro" id="IPR050576">
    <property type="entry name" value="Cilia_flagella_integrity"/>
</dbReference>
<proteinExistence type="inferred from homology"/>
<dbReference type="AlphaFoldDB" id="A0A1V9ZTF1"/>
<keyword evidence="9" id="KW-0966">Cell projection</keyword>
<evidence type="ECO:0000256" key="5">
    <source>
        <dbReference type="ARBA" id="ARBA00022846"/>
    </source>
</evidence>
<evidence type="ECO:0000256" key="8">
    <source>
        <dbReference type="ARBA" id="ARBA00023212"/>
    </source>
</evidence>
<dbReference type="SUPFAM" id="SSF52075">
    <property type="entry name" value="Outer arm dynein light chain 1"/>
    <property type="match status" value="1"/>
</dbReference>
<dbReference type="SMART" id="SM00365">
    <property type="entry name" value="LRR_SD22"/>
    <property type="match status" value="5"/>
</dbReference>
<comment type="caution">
    <text evidence="12">The sequence shown here is derived from an EMBL/GenBank/DDBJ whole genome shotgun (WGS) entry which is preliminary data.</text>
</comment>
<gene>
    <name evidence="12" type="ORF">ACHHYP_01377</name>
</gene>
<evidence type="ECO:0000256" key="9">
    <source>
        <dbReference type="ARBA" id="ARBA00023273"/>
    </source>
</evidence>
<evidence type="ECO:0000256" key="4">
    <source>
        <dbReference type="ARBA" id="ARBA00022737"/>
    </source>
</evidence>
<keyword evidence="3" id="KW-0433">Leucine-rich repeat</keyword>
<dbReference type="PROSITE" id="PS51450">
    <property type="entry name" value="LRR"/>
    <property type="match status" value="4"/>
</dbReference>
<dbReference type="Pfam" id="PF14580">
    <property type="entry name" value="LRR_9"/>
    <property type="match status" value="1"/>
</dbReference>
<evidence type="ECO:0000256" key="10">
    <source>
        <dbReference type="ARBA" id="ARBA00038378"/>
    </source>
</evidence>
<keyword evidence="8" id="KW-0206">Cytoskeleton</keyword>
<protein>
    <recommendedName>
        <fullName evidence="11">Dynein regulatory complex subunit 3</fullName>
    </recommendedName>
</protein>
<dbReference type="GO" id="GO:0005929">
    <property type="term" value="C:cilium"/>
    <property type="evidence" value="ECO:0007669"/>
    <property type="project" value="TreeGrafter"/>
</dbReference>
<keyword evidence="2" id="KW-0963">Cytoplasm</keyword>
<organism evidence="12 13">
    <name type="scientific">Achlya hypogyna</name>
    <name type="common">Oomycete</name>
    <name type="synonym">Protoachlya hypogyna</name>
    <dbReference type="NCBI Taxonomy" id="1202772"/>
    <lineage>
        <taxon>Eukaryota</taxon>
        <taxon>Sar</taxon>
        <taxon>Stramenopiles</taxon>
        <taxon>Oomycota</taxon>
        <taxon>Saprolegniomycetes</taxon>
        <taxon>Saprolegniales</taxon>
        <taxon>Achlyaceae</taxon>
        <taxon>Achlya</taxon>
    </lineage>
</organism>
<dbReference type="STRING" id="1202772.A0A1V9ZTF1"/>
<comment type="similarity">
    <text evidence="10">Belongs to the DRC3 family.</text>
</comment>
<dbReference type="PANTHER" id="PTHR45973:SF12">
    <property type="entry name" value="DYNEIN REGULATORY COMPLEX SUBUNIT 3"/>
    <property type="match status" value="1"/>
</dbReference>
<evidence type="ECO:0000256" key="3">
    <source>
        <dbReference type="ARBA" id="ARBA00022614"/>
    </source>
</evidence>
<evidence type="ECO:0000256" key="1">
    <source>
        <dbReference type="ARBA" id="ARBA00004611"/>
    </source>
</evidence>
<evidence type="ECO:0000256" key="11">
    <source>
        <dbReference type="ARBA" id="ARBA00040950"/>
    </source>
</evidence>
<dbReference type="PANTHER" id="PTHR45973">
    <property type="entry name" value="PROTEIN PHOSPHATASE 1 REGULATORY SUBUNIT SDS22-RELATED"/>
    <property type="match status" value="1"/>
</dbReference>
<name>A0A1V9ZTF1_ACHHY</name>
<evidence type="ECO:0000313" key="12">
    <source>
        <dbReference type="EMBL" id="OQS01302.1"/>
    </source>
</evidence>
<dbReference type="InterPro" id="IPR032675">
    <property type="entry name" value="LRR_dom_sf"/>
</dbReference>
<dbReference type="Proteomes" id="UP000243579">
    <property type="component" value="Unassembled WGS sequence"/>
</dbReference>